<proteinExistence type="inferred from homology"/>
<feature type="chain" id="PRO_5047094404" evidence="9">
    <location>
        <begin position="20"/>
        <end position="975"/>
    </location>
</feature>
<dbReference type="Pfam" id="PF05193">
    <property type="entry name" value="Peptidase_M16_C"/>
    <property type="match status" value="2"/>
</dbReference>
<protein>
    <submittedName>
        <fullName evidence="12">Insulinase family protein</fullName>
    </submittedName>
</protein>
<keyword evidence="3" id="KW-0645">Protease</keyword>
<keyword evidence="4" id="KW-0479">Metal-binding</keyword>
<feature type="domain" description="Peptidase M16 N-terminal" evidence="10">
    <location>
        <begin position="59"/>
        <end position="104"/>
    </location>
</feature>
<dbReference type="Pfam" id="PF00675">
    <property type="entry name" value="Peptidase_M16"/>
    <property type="match status" value="1"/>
</dbReference>
<dbReference type="Gene3D" id="3.30.830.10">
    <property type="entry name" value="Metalloenzyme, LuxS/M16 peptidase-like"/>
    <property type="match status" value="4"/>
</dbReference>
<dbReference type="RefSeq" id="WP_212227239.1">
    <property type="nucleotide sequence ID" value="NZ_JAGUCN010000006.1"/>
</dbReference>
<dbReference type="PROSITE" id="PS51257">
    <property type="entry name" value="PROKAR_LIPOPROTEIN"/>
    <property type="match status" value="1"/>
</dbReference>
<dbReference type="InterPro" id="IPR007863">
    <property type="entry name" value="Peptidase_M16_C"/>
</dbReference>
<evidence type="ECO:0000256" key="5">
    <source>
        <dbReference type="ARBA" id="ARBA00022801"/>
    </source>
</evidence>
<feature type="domain" description="Peptidase M16 C-terminal" evidence="11">
    <location>
        <begin position="260"/>
        <end position="431"/>
    </location>
</feature>
<comment type="caution">
    <text evidence="12">The sequence shown here is derived from an EMBL/GenBank/DDBJ whole genome shotgun (WGS) entry which is preliminary data.</text>
</comment>
<evidence type="ECO:0000313" key="12">
    <source>
        <dbReference type="EMBL" id="MBS2211223.1"/>
    </source>
</evidence>
<dbReference type="InterPro" id="IPR001431">
    <property type="entry name" value="Pept_M16_Zn_BS"/>
</dbReference>
<comment type="cofactor">
    <cofactor evidence="1">
        <name>Zn(2+)</name>
        <dbReference type="ChEBI" id="CHEBI:29105"/>
    </cofactor>
</comment>
<gene>
    <name evidence="12" type="ORF">KEM09_07420</name>
</gene>
<evidence type="ECO:0000259" key="11">
    <source>
        <dbReference type="Pfam" id="PF05193"/>
    </source>
</evidence>
<dbReference type="InterPro" id="IPR011249">
    <property type="entry name" value="Metalloenz_LuxS/M16"/>
</dbReference>
<keyword evidence="7" id="KW-0482">Metalloprotease</keyword>
<evidence type="ECO:0000256" key="1">
    <source>
        <dbReference type="ARBA" id="ARBA00001947"/>
    </source>
</evidence>
<reference evidence="12 13" key="1">
    <citation type="journal article" date="2014" name="Int. J. Syst. Evol. Microbiol.">
        <title>Carboxylicivirga gen. nov. in the family Marinilabiliaceae with two novel species, Carboxylicivirga mesophila sp. nov. and Carboxylicivirga taeanensis sp. nov., and reclassification of Cytophaga fermentans as Saccharicrinis fermentans gen. nov., comb. nov.</title>
        <authorList>
            <person name="Yang S.H."/>
            <person name="Seo H.S."/>
            <person name="Woo J.H."/>
            <person name="Oh H.M."/>
            <person name="Jang H."/>
            <person name="Lee J.H."/>
            <person name="Kim S.J."/>
            <person name="Kwon K.K."/>
        </authorList>
    </citation>
    <scope>NUCLEOTIDE SEQUENCE [LARGE SCALE GENOMIC DNA]</scope>
    <source>
        <strain evidence="12 13">JCM 18290</strain>
    </source>
</reference>
<evidence type="ECO:0000256" key="2">
    <source>
        <dbReference type="ARBA" id="ARBA00007261"/>
    </source>
</evidence>
<feature type="signal peptide" evidence="9">
    <location>
        <begin position="1"/>
        <end position="19"/>
    </location>
</feature>
<accession>A0ABS5K9K9</accession>
<name>A0ABS5K9K9_9BACT</name>
<dbReference type="PROSITE" id="PS00143">
    <property type="entry name" value="INSULINASE"/>
    <property type="match status" value="1"/>
</dbReference>
<keyword evidence="5" id="KW-0378">Hydrolase</keyword>
<evidence type="ECO:0000313" key="13">
    <source>
        <dbReference type="Proteomes" id="UP000721861"/>
    </source>
</evidence>
<keyword evidence="9" id="KW-0732">Signal</keyword>
<dbReference type="InterPro" id="IPR011765">
    <property type="entry name" value="Pept_M16_N"/>
</dbReference>
<dbReference type="InterPro" id="IPR050626">
    <property type="entry name" value="Peptidase_M16"/>
</dbReference>
<evidence type="ECO:0000256" key="7">
    <source>
        <dbReference type="ARBA" id="ARBA00023049"/>
    </source>
</evidence>
<evidence type="ECO:0000256" key="9">
    <source>
        <dbReference type="SAM" id="SignalP"/>
    </source>
</evidence>
<organism evidence="12 13">
    <name type="scientific">Carboxylicivirga mesophila</name>
    <dbReference type="NCBI Taxonomy" id="1166478"/>
    <lineage>
        <taxon>Bacteria</taxon>
        <taxon>Pseudomonadati</taxon>
        <taxon>Bacteroidota</taxon>
        <taxon>Bacteroidia</taxon>
        <taxon>Marinilabiliales</taxon>
        <taxon>Marinilabiliaceae</taxon>
        <taxon>Carboxylicivirga</taxon>
    </lineage>
</organism>
<dbReference type="SUPFAM" id="SSF63411">
    <property type="entry name" value="LuxS/MPP-like metallohydrolase"/>
    <property type="match status" value="4"/>
</dbReference>
<feature type="domain" description="Peptidase M16 C-terminal" evidence="11">
    <location>
        <begin position="726"/>
        <end position="873"/>
    </location>
</feature>
<evidence type="ECO:0000256" key="3">
    <source>
        <dbReference type="ARBA" id="ARBA00022670"/>
    </source>
</evidence>
<keyword evidence="6" id="KW-0862">Zinc</keyword>
<dbReference type="PANTHER" id="PTHR43690">
    <property type="entry name" value="NARDILYSIN"/>
    <property type="match status" value="1"/>
</dbReference>
<dbReference type="PANTHER" id="PTHR43690:SF17">
    <property type="entry name" value="PROTEIN YHJJ"/>
    <property type="match status" value="1"/>
</dbReference>
<evidence type="ECO:0000256" key="6">
    <source>
        <dbReference type="ARBA" id="ARBA00022833"/>
    </source>
</evidence>
<dbReference type="Proteomes" id="UP000721861">
    <property type="component" value="Unassembled WGS sequence"/>
</dbReference>
<dbReference type="EMBL" id="JAGUCN010000006">
    <property type="protein sequence ID" value="MBS2211223.1"/>
    <property type="molecule type" value="Genomic_DNA"/>
</dbReference>
<evidence type="ECO:0000259" key="10">
    <source>
        <dbReference type="Pfam" id="PF00675"/>
    </source>
</evidence>
<evidence type="ECO:0000256" key="4">
    <source>
        <dbReference type="ARBA" id="ARBA00022723"/>
    </source>
</evidence>
<sequence length="975" mass="110879">MKQLSCLLLTGFMALFSCQQPTYQTQQHTDSNGYSYESVTNDPYNARIYTLDNGLKVYLTRNLDEPRVAALIGVKAGSTFEDPNATGLAHYMEHMMFKGTSKVGTVDWEKESALLEQVSELFEKHRATDDIEAKKAIYAQIDSLSQIAATYVATNEFDKLNTAMGSSRVNAGTSYESTVYMCEVPKNELERWAKLEHERFTGLVLRLFHTELETVYEEFNMYQDMDGQRAFQTMMEGLFTNHPYGRSVIGFPEHLKNPSMEEIYKFKDKFYIPNNMAIALAGDLDFEPTIQLIDQYFGKMEKKEFAEPQLPKEEPITAPVDKEVVGPDAESMQMAFRFNGVGSDDEIMVDLISSILSNGQAGLIDLDLVQKQKVLSASSGSWFMRDYGIHIFNGKPREGQTLEEVRDLLLAELDKVKNGEFEDWIIEAIVNKARLDFMNALEYPFYSAYSLMNEFTSGQSHADVLASLDKMKQITKEQVMAYAKEKYGDNYVIVYKRTGDNSALVKVDKPEITAVPVNRDLQSDFAQSFLAEEISDINPVFVDFNSKLHKEELKPGLEFFHSTNENNGLFRLNYVIDLGKNNNLQFPLAVDYLPLLGTDQYSPEDLRKELFRYGLSLSVNAGNDRCYVTIAGLDEKLEKGIELLEHIIHNAKAEQESYDEFVKGIVKKRSDAKKSQGRIFGAMVDYGIYGKKSPGKYLLSTDELTAINPEDLTRQLNEMTYYEHKVYYYGPSSAETVTALLNQHHKTPEQLAAIPEAIDYKMRENESSQVYVVDYDINQANILLLVKDTPFDAEIIPYAEVFNNYFGSGLSSVVFQEIRESKALAYSAGAGYVTARKADKDNFIYGRLGTQADKLSIATSTLTELMNEMPRAEMQFKQACEGIVKQINTERITNKDMFWEYLSNNDRGIDYDVRKDVYEKAKVISLDDFESFFNEHIKGKNYTYMVLGRKSDLDKKALSQLGKVNELALEDIFGY</sequence>
<keyword evidence="13" id="KW-1185">Reference proteome</keyword>
<evidence type="ECO:0000256" key="8">
    <source>
        <dbReference type="RuleBase" id="RU004447"/>
    </source>
</evidence>
<comment type="similarity">
    <text evidence="2 8">Belongs to the peptidase M16 family.</text>
</comment>